<comment type="caution">
    <text evidence="1">The sequence shown here is derived from an EMBL/GenBank/DDBJ whole genome shotgun (WGS) entry which is preliminary data.</text>
</comment>
<reference evidence="1" key="1">
    <citation type="submission" date="2023-06" db="EMBL/GenBank/DDBJ databases">
        <title>Genome-scale phylogeny and comparative genomics of the fungal order Sordariales.</title>
        <authorList>
            <consortium name="Lawrence Berkeley National Laboratory"/>
            <person name="Hensen N."/>
            <person name="Bonometti L."/>
            <person name="Westerberg I."/>
            <person name="Brannstrom I.O."/>
            <person name="Guillou S."/>
            <person name="Cros-Aarteil S."/>
            <person name="Calhoun S."/>
            <person name="Haridas S."/>
            <person name="Kuo A."/>
            <person name="Mondo S."/>
            <person name="Pangilinan J."/>
            <person name="Riley R."/>
            <person name="Labutti K."/>
            <person name="Andreopoulos B."/>
            <person name="Lipzen A."/>
            <person name="Chen C."/>
            <person name="Yanf M."/>
            <person name="Daum C."/>
            <person name="Ng V."/>
            <person name="Clum A."/>
            <person name="Steindorff A."/>
            <person name="Ohm R."/>
            <person name="Martin F."/>
            <person name="Silar P."/>
            <person name="Natvig D."/>
            <person name="Lalanne C."/>
            <person name="Gautier V."/>
            <person name="Ament-Velasquez S.L."/>
            <person name="Kruys A."/>
            <person name="Hutchinson M.I."/>
            <person name="Powell A.J."/>
            <person name="Barry K."/>
            <person name="Miller A.N."/>
            <person name="Grigoriev I.V."/>
            <person name="Debuchy R."/>
            <person name="Gladieux P."/>
            <person name="Thoren M.H."/>
            <person name="Johannesson H."/>
        </authorList>
    </citation>
    <scope>NUCLEOTIDE SEQUENCE</scope>
    <source>
        <strain evidence="1">CBS 540.89</strain>
    </source>
</reference>
<gene>
    <name evidence="1" type="ORF">B0T21DRAFT_345275</name>
</gene>
<dbReference type="Proteomes" id="UP001172159">
    <property type="component" value="Unassembled WGS sequence"/>
</dbReference>
<name>A0AA40K429_9PEZI</name>
<proteinExistence type="predicted"/>
<accession>A0AA40K429</accession>
<organism evidence="1 2">
    <name type="scientific">Apiosordaria backusii</name>
    <dbReference type="NCBI Taxonomy" id="314023"/>
    <lineage>
        <taxon>Eukaryota</taxon>
        <taxon>Fungi</taxon>
        <taxon>Dikarya</taxon>
        <taxon>Ascomycota</taxon>
        <taxon>Pezizomycotina</taxon>
        <taxon>Sordariomycetes</taxon>
        <taxon>Sordariomycetidae</taxon>
        <taxon>Sordariales</taxon>
        <taxon>Lasiosphaeriaceae</taxon>
        <taxon>Apiosordaria</taxon>
    </lineage>
</organism>
<evidence type="ECO:0000313" key="1">
    <source>
        <dbReference type="EMBL" id="KAK0745183.1"/>
    </source>
</evidence>
<dbReference type="EMBL" id="JAUKTV010000002">
    <property type="protein sequence ID" value="KAK0745183.1"/>
    <property type="molecule type" value="Genomic_DNA"/>
</dbReference>
<dbReference type="AlphaFoldDB" id="A0AA40K429"/>
<sequence length="427" mass="47442">MILVDLAGGWRYLRPGSPRESIEHCLGGGNSMNGRSCGDQSRSASAATNDCFHNGASLPSFLVDEAGSREQSTRWPAPPPTRHRRRQAAWLPRLPGRVRPISGNREIADIEGLIEGWWTAILGTKFGPSSFFSVNFRFLPCDHWRVWVSRLSGYRHIELSSIINHASLRCGCGRRYYTPDFSWKSTDTVDIWTWPAYSILILSTTVRTRDRQDFGVHMWPSVGTSPPPLQAASPALDPTAETVVIGAGNGQMRIYQQEIARQDNILFGSLVSADSRGLKPPDVGLATPVGTPGQRSLRYRKSTFGFCCPRGQPHTQNWLFMSGDRTTTRFTPDGPWLRLYLPLSVPPTTHHEHTSPLPHLVGTRLDSWAVGHHRSSLCGTHDSDDTAAKLPVLLSRPPSMDHVLPQVPWSPSTFVLHIVHDPSRSQV</sequence>
<evidence type="ECO:0000313" key="2">
    <source>
        <dbReference type="Proteomes" id="UP001172159"/>
    </source>
</evidence>
<protein>
    <submittedName>
        <fullName evidence="1">Uncharacterized protein</fullName>
    </submittedName>
</protein>
<keyword evidence="2" id="KW-1185">Reference proteome</keyword>